<dbReference type="Pfam" id="PF01148">
    <property type="entry name" value="CTP_transf_1"/>
    <property type="match status" value="1"/>
</dbReference>
<evidence type="ECO:0000256" key="5">
    <source>
        <dbReference type="ARBA" id="ARBA00010185"/>
    </source>
</evidence>
<evidence type="ECO:0000256" key="19">
    <source>
        <dbReference type="SAM" id="MobiDB-lite"/>
    </source>
</evidence>
<gene>
    <name evidence="21" type="ORF">P5673_027259</name>
</gene>
<evidence type="ECO:0000256" key="20">
    <source>
        <dbReference type="SAM" id="Phobius"/>
    </source>
</evidence>
<keyword evidence="7" id="KW-0444">Lipid biosynthesis</keyword>
<keyword evidence="9 20" id="KW-0812">Transmembrane</keyword>
<evidence type="ECO:0000256" key="1">
    <source>
        <dbReference type="ARBA" id="ARBA00001698"/>
    </source>
</evidence>
<keyword evidence="10 21" id="KW-0548">Nucleotidyltransferase</keyword>
<evidence type="ECO:0000313" key="21">
    <source>
        <dbReference type="EMBL" id="KAK2551831.1"/>
    </source>
</evidence>
<feature type="region of interest" description="Disordered" evidence="19">
    <location>
        <begin position="1"/>
        <end position="34"/>
    </location>
</feature>
<evidence type="ECO:0000256" key="11">
    <source>
        <dbReference type="ARBA" id="ARBA00022989"/>
    </source>
</evidence>
<keyword evidence="8" id="KW-0808">Transferase</keyword>
<dbReference type="EC" id="2.7.7.41" evidence="6"/>
<evidence type="ECO:0000256" key="18">
    <source>
        <dbReference type="ARBA" id="ARBA00033406"/>
    </source>
</evidence>
<organism evidence="21 22">
    <name type="scientific">Acropora cervicornis</name>
    <name type="common">Staghorn coral</name>
    <dbReference type="NCBI Taxonomy" id="6130"/>
    <lineage>
        <taxon>Eukaryota</taxon>
        <taxon>Metazoa</taxon>
        <taxon>Cnidaria</taxon>
        <taxon>Anthozoa</taxon>
        <taxon>Hexacorallia</taxon>
        <taxon>Scleractinia</taxon>
        <taxon>Astrocoeniina</taxon>
        <taxon>Acroporidae</taxon>
        <taxon>Acropora</taxon>
    </lineage>
</organism>
<accession>A0AAD9PZE1</accession>
<dbReference type="GO" id="GO:0008654">
    <property type="term" value="P:phospholipid biosynthetic process"/>
    <property type="evidence" value="ECO:0007669"/>
    <property type="project" value="UniProtKB-KW"/>
</dbReference>
<dbReference type="PANTHER" id="PTHR13773:SF8">
    <property type="entry name" value="PHOSPHATIDATE CYTIDYLYLTRANSFERASE, PHOTORECEPTOR-SPECIFIC"/>
    <property type="match status" value="1"/>
</dbReference>
<dbReference type="InterPro" id="IPR016720">
    <property type="entry name" value="PC_Trfase_euk"/>
</dbReference>
<evidence type="ECO:0000256" key="16">
    <source>
        <dbReference type="ARBA" id="ARBA00029893"/>
    </source>
</evidence>
<dbReference type="AlphaFoldDB" id="A0AAD9PZE1"/>
<keyword evidence="22" id="KW-1185">Reference proteome</keyword>
<feature type="transmembrane region" description="Helical" evidence="20">
    <location>
        <begin position="235"/>
        <end position="261"/>
    </location>
</feature>
<reference evidence="21" key="2">
    <citation type="journal article" date="2023" name="Science">
        <title>Genomic signatures of disease resistance in endangered staghorn corals.</title>
        <authorList>
            <person name="Vollmer S.V."/>
            <person name="Selwyn J.D."/>
            <person name="Despard B.A."/>
            <person name="Roesel C.L."/>
        </authorList>
    </citation>
    <scope>NUCLEOTIDE SEQUENCE</scope>
    <source>
        <strain evidence="21">K2</strain>
    </source>
</reference>
<evidence type="ECO:0000256" key="6">
    <source>
        <dbReference type="ARBA" id="ARBA00012487"/>
    </source>
</evidence>
<dbReference type="PANTHER" id="PTHR13773">
    <property type="entry name" value="PHOSPHATIDATE CYTIDYLYLTRANSFERASE"/>
    <property type="match status" value="1"/>
</dbReference>
<feature type="transmembrane region" description="Helical" evidence="20">
    <location>
        <begin position="273"/>
        <end position="291"/>
    </location>
</feature>
<evidence type="ECO:0000256" key="17">
    <source>
        <dbReference type="ARBA" id="ARBA00032396"/>
    </source>
</evidence>
<evidence type="ECO:0000256" key="9">
    <source>
        <dbReference type="ARBA" id="ARBA00022692"/>
    </source>
</evidence>
<reference evidence="21" key="1">
    <citation type="journal article" date="2023" name="G3 (Bethesda)">
        <title>Whole genome assembly and annotation of the endangered Caribbean coral Acropora cervicornis.</title>
        <authorList>
            <person name="Selwyn J.D."/>
            <person name="Vollmer S.V."/>
        </authorList>
    </citation>
    <scope>NUCLEOTIDE SEQUENCE</scope>
    <source>
        <strain evidence="21">K2</strain>
    </source>
</reference>
<comment type="caution">
    <text evidence="21">The sequence shown here is derived from an EMBL/GenBank/DDBJ whole genome shotgun (WGS) entry which is preliminary data.</text>
</comment>
<comment type="pathway">
    <text evidence="4">Lipid metabolism.</text>
</comment>
<dbReference type="GO" id="GO:0005789">
    <property type="term" value="C:endoplasmic reticulum membrane"/>
    <property type="evidence" value="ECO:0007669"/>
    <property type="project" value="TreeGrafter"/>
</dbReference>
<feature type="transmembrane region" description="Helical" evidence="20">
    <location>
        <begin position="206"/>
        <end position="229"/>
    </location>
</feature>
<proteinExistence type="inferred from homology"/>
<evidence type="ECO:0000256" key="4">
    <source>
        <dbReference type="ARBA" id="ARBA00005189"/>
    </source>
</evidence>
<evidence type="ECO:0000256" key="15">
    <source>
        <dbReference type="ARBA" id="ARBA00023264"/>
    </source>
</evidence>
<dbReference type="EMBL" id="JARQWQ010000093">
    <property type="protein sequence ID" value="KAK2551831.1"/>
    <property type="molecule type" value="Genomic_DNA"/>
</dbReference>
<evidence type="ECO:0000256" key="2">
    <source>
        <dbReference type="ARBA" id="ARBA00004141"/>
    </source>
</evidence>
<protein>
    <recommendedName>
        <fullName evidence="6">phosphatidate cytidylyltransferase</fullName>
        <ecNumber evidence="6">2.7.7.41</ecNumber>
    </recommendedName>
    <alternativeName>
        <fullName evidence="16">CDP-diacylglycerol synthase</fullName>
    </alternativeName>
    <alternativeName>
        <fullName evidence="17">CDP-diglyceride pyrophosphorylase</fullName>
    </alternativeName>
    <alternativeName>
        <fullName evidence="18">CDP-diglyceride synthase</fullName>
    </alternativeName>
</protein>
<dbReference type="PIRSF" id="PIRSF018269">
    <property type="entry name" value="PC_trans_euk"/>
    <property type="match status" value="1"/>
</dbReference>
<evidence type="ECO:0000256" key="7">
    <source>
        <dbReference type="ARBA" id="ARBA00022516"/>
    </source>
</evidence>
<feature type="transmembrane region" description="Helical" evidence="20">
    <location>
        <begin position="116"/>
        <end position="135"/>
    </location>
</feature>
<comment type="subcellular location">
    <subcellularLocation>
        <location evidence="2">Membrane</location>
        <topology evidence="2">Multi-pass membrane protein</topology>
    </subcellularLocation>
</comment>
<keyword evidence="11 20" id="KW-1133">Transmembrane helix</keyword>
<feature type="transmembrane region" description="Helical" evidence="20">
    <location>
        <begin position="168"/>
        <end position="185"/>
    </location>
</feature>
<evidence type="ECO:0000256" key="3">
    <source>
        <dbReference type="ARBA" id="ARBA00005119"/>
    </source>
</evidence>
<dbReference type="GO" id="GO:0004605">
    <property type="term" value="F:phosphatidate cytidylyltransferase activity"/>
    <property type="evidence" value="ECO:0007669"/>
    <property type="project" value="UniProtKB-EC"/>
</dbReference>
<evidence type="ECO:0000256" key="10">
    <source>
        <dbReference type="ARBA" id="ARBA00022695"/>
    </source>
</evidence>
<sequence length="488" mass="55583">MSTEAGATRRRGKDSNGSSENLADALKKSQTTATKEEAIATEPAADEESMQLLSSLNPKWRNWWIRGMFTLVMFGGFAVIVYCGPLALILLIQCIQIKCYHEIISIGHKKYEKYNLPWFRSLSWYFLLCANFFFYGESITDYINGNPNPPVDDESEEVVKAYITYHRLISYLLYLIGFILFVFSLKKDHYKVQFSLASTPFKIFSFKYSSFGWTHVTLLIVVTQSHFIMQTLFEGLIWFFLPVSMVICNDIFAYIFGFFFGRTPLIKLSPKKTWEGFIGGGVTTVIYGWLVSHFMCQYQYFVCPVEFSGSIIDFQTVCEPSSLYRLTAFNIPAPVKYLLGFGGLSQDDVWLYPMQFHSIILSLFSSLIAPFGGFFASGFKRAFKVKFTDNSFPKDFGDTIPGHGGLVDRFDCQFLMATFVYVYHNTFIRYNEFCSFLYIILLMFCSQGPTTPQSLAASAFLIARAPDEHLQGAAVKFTEKGTIVISLD</sequence>
<comment type="pathway">
    <text evidence="3">Phospholipid metabolism; CDP-diacylglycerol biosynthesis; CDP-diacylglycerol from sn-glycerol 3-phosphate: step 3/3.</text>
</comment>
<keyword evidence="13 20" id="KW-0472">Membrane</keyword>
<comment type="similarity">
    <text evidence="5">Belongs to the CDS family.</text>
</comment>
<evidence type="ECO:0000313" key="22">
    <source>
        <dbReference type="Proteomes" id="UP001249851"/>
    </source>
</evidence>
<evidence type="ECO:0000256" key="14">
    <source>
        <dbReference type="ARBA" id="ARBA00023209"/>
    </source>
</evidence>
<keyword evidence="15" id="KW-1208">Phospholipid metabolism</keyword>
<dbReference type="Proteomes" id="UP001249851">
    <property type="component" value="Unassembled WGS sequence"/>
</dbReference>
<evidence type="ECO:0000256" key="8">
    <source>
        <dbReference type="ARBA" id="ARBA00022679"/>
    </source>
</evidence>
<feature type="transmembrane region" description="Helical" evidence="20">
    <location>
        <begin position="356"/>
        <end position="376"/>
    </location>
</feature>
<evidence type="ECO:0000256" key="13">
    <source>
        <dbReference type="ARBA" id="ARBA00023136"/>
    </source>
</evidence>
<keyword evidence="14" id="KW-0594">Phospholipid biosynthesis</keyword>
<evidence type="ECO:0000256" key="12">
    <source>
        <dbReference type="ARBA" id="ARBA00023098"/>
    </source>
</evidence>
<feature type="transmembrane region" description="Helical" evidence="20">
    <location>
        <begin position="63"/>
        <end position="95"/>
    </location>
</feature>
<name>A0AAD9PZE1_ACRCE</name>
<keyword evidence="12" id="KW-0443">Lipid metabolism</keyword>
<comment type="catalytic activity">
    <reaction evidence="1">
        <text>a 1,2-diacyl-sn-glycero-3-phosphate + CTP + H(+) = a CDP-1,2-diacyl-sn-glycerol + diphosphate</text>
        <dbReference type="Rhea" id="RHEA:16229"/>
        <dbReference type="ChEBI" id="CHEBI:15378"/>
        <dbReference type="ChEBI" id="CHEBI:33019"/>
        <dbReference type="ChEBI" id="CHEBI:37563"/>
        <dbReference type="ChEBI" id="CHEBI:58332"/>
        <dbReference type="ChEBI" id="CHEBI:58608"/>
        <dbReference type="EC" id="2.7.7.41"/>
    </reaction>
</comment>